<name>A0AAN8HB99_9TELE</name>
<evidence type="ECO:0000313" key="2">
    <source>
        <dbReference type="EMBL" id="KAK5909604.1"/>
    </source>
</evidence>
<proteinExistence type="predicted"/>
<dbReference type="Proteomes" id="UP001335648">
    <property type="component" value="Unassembled WGS sequence"/>
</dbReference>
<gene>
    <name evidence="2" type="ORF">CesoFtcFv8_003518</name>
</gene>
<dbReference type="AlphaFoldDB" id="A0AAN8HB99"/>
<feature type="region of interest" description="Disordered" evidence="1">
    <location>
        <begin position="1"/>
        <end position="37"/>
    </location>
</feature>
<keyword evidence="3" id="KW-1185">Reference proteome</keyword>
<evidence type="ECO:0000256" key="1">
    <source>
        <dbReference type="SAM" id="MobiDB-lite"/>
    </source>
</evidence>
<evidence type="ECO:0000313" key="3">
    <source>
        <dbReference type="Proteomes" id="UP001335648"/>
    </source>
</evidence>
<comment type="caution">
    <text evidence="2">The sequence shown here is derived from an EMBL/GenBank/DDBJ whole genome shotgun (WGS) entry which is preliminary data.</text>
</comment>
<accession>A0AAN8HB99</accession>
<reference evidence="2 3" key="1">
    <citation type="journal article" date="2023" name="Mol. Biol. Evol.">
        <title>Genomics of Secondarily Temperate Adaptation in the Only Non-Antarctic Icefish.</title>
        <authorList>
            <person name="Rivera-Colon A.G."/>
            <person name="Rayamajhi N."/>
            <person name="Minhas B.F."/>
            <person name="Madrigal G."/>
            <person name="Bilyk K.T."/>
            <person name="Yoon V."/>
            <person name="Hune M."/>
            <person name="Gregory S."/>
            <person name="Cheng C.H.C."/>
            <person name="Catchen J.M."/>
        </authorList>
    </citation>
    <scope>NUCLEOTIDE SEQUENCE [LARGE SCALE GENOMIC DNA]</scope>
    <source>
        <strain evidence="2">JC2023a</strain>
    </source>
</reference>
<organism evidence="2 3">
    <name type="scientific">Champsocephalus esox</name>
    <name type="common">pike icefish</name>
    <dbReference type="NCBI Taxonomy" id="159716"/>
    <lineage>
        <taxon>Eukaryota</taxon>
        <taxon>Metazoa</taxon>
        <taxon>Chordata</taxon>
        <taxon>Craniata</taxon>
        <taxon>Vertebrata</taxon>
        <taxon>Euteleostomi</taxon>
        <taxon>Actinopterygii</taxon>
        <taxon>Neopterygii</taxon>
        <taxon>Teleostei</taxon>
        <taxon>Neoteleostei</taxon>
        <taxon>Acanthomorphata</taxon>
        <taxon>Eupercaria</taxon>
        <taxon>Perciformes</taxon>
        <taxon>Notothenioidei</taxon>
        <taxon>Channichthyidae</taxon>
        <taxon>Champsocephalus</taxon>
    </lineage>
</organism>
<sequence length="81" mass="8970">MTRPSRGQPFRGDGSTAGIFDISDATHGERGSGKIQSEIEAWRRRGTAHLPPLRCPISLVKDCKDTPSHTKLWNAPCTHHH</sequence>
<dbReference type="EMBL" id="JAULUE010002048">
    <property type="protein sequence ID" value="KAK5909604.1"/>
    <property type="molecule type" value="Genomic_DNA"/>
</dbReference>
<protein>
    <submittedName>
        <fullName evidence="2">Uncharacterized protein</fullName>
    </submittedName>
</protein>